<evidence type="ECO:0000313" key="2">
    <source>
        <dbReference type="EMBL" id="KAG0447259.1"/>
    </source>
</evidence>
<proteinExistence type="predicted"/>
<evidence type="ECO:0000313" key="3">
    <source>
        <dbReference type="Proteomes" id="UP000636800"/>
    </source>
</evidence>
<dbReference type="AlphaFoldDB" id="A0A835U5S3"/>
<reference evidence="3 4" key="1">
    <citation type="journal article" date="2020" name="Nat. Food">
        <title>A phased Vanilla planifolia genome enables genetic improvement of flavour and production.</title>
        <authorList>
            <person name="Hasing T."/>
            <person name="Tang H."/>
            <person name="Brym M."/>
            <person name="Khazi F."/>
            <person name="Huang T."/>
            <person name="Chambers A.H."/>
        </authorList>
    </citation>
    <scope>NUCLEOTIDE SEQUENCE [LARGE SCALE GENOMIC DNA]</scope>
    <source>
        <tissue evidence="1">Leaf</tissue>
    </source>
</reference>
<accession>A0A835U5S3</accession>
<sequence length="268" mass="30687">MPHGVHKPQLHPVDDGSQALTTVMKLQNRWQSHQCNNQTFPKIYYCVHEVFPHLLLKVRFHKLLEFYGPTAVSTAACRAAIVTRLPRFVMRPFSTASVLLILQEQTSWANFWDKLSVMQKSGVLKGVNLEELSGSSVIKALTTWKRRPAILTFCHICMSGWTDYWTLFKHLLRISVTPHELFSVLDDASENTFLCAGTALSVQNPHGVTGGNISKLVFPLKRLRKIWFVKPKEKMIISSNILYGMLIYKQEIGSAFWDHQTSSVYKRR</sequence>
<dbReference type="OrthoDB" id="191139at2759"/>
<gene>
    <name evidence="1" type="ORF">HPP92_028444</name>
    <name evidence="2" type="ORF">HPP92_028446</name>
</gene>
<protein>
    <submittedName>
        <fullName evidence="1">Uncharacterized protein</fullName>
    </submittedName>
</protein>
<organism evidence="1 4">
    <name type="scientific">Vanilla planifolia</name>
    <name type="common">Vanilla</name>
    <dbReference type="NCBI Taxonomy" id="51239"/>
    <lineage>
        <taxon>Eukaryota</taxon>
        <taxon>Viridiplantae</taxon>
        <taxon>Streptophyta</taxon>
        <taxon>Embryophyta</taxon>
        <taxon>Tracheophyta</taxon>
        <taxon>Spermatophyta</taxon>
        <taxon>Magnoliopsida</taxon>
        <taxon>Liliopsida</taxon>
        <taxon>Asparagales</taxon>
        <taxon>Orchidaceae</taxon>
        <taxon>Vanilloideae</taxon>
        <taxon>Vanilleae</taxon>
        <taxon>Vanilla</taxon>
    </lineage>
</organism>
<name>A0A835U5S3_VANPL</name>
<dbReference type="EMBL" id="JADCNL010000484">
    <property type="protein sequence ID" value="KAG0447259.1"/>
    <property type="molecule type" value="Genomic_DNA"/>
</dbReference>
<dbReference type="PANTHER" id="PTHR36055">
    <property type="entry name" value="C2H2-LIKE ZINC FINGER PROTEIN"/>
    <property type="match status" value="1"/>
</dbReference>
<dbReference type="Proteomes" id="UP000636800">
    <property type="component" value="Unassembled WGS sequence"/>
</dbReference>
<keyword evidence="3" id="KW-1185">Reference proteome</keyword>
<evidence type="ECO:0000313" key="4">
    <source>
        <dbReference type="Proteomes" id="UP000639772"/>
    </source>
</evidence>
<comment type="caution">
    <text evidence="1">The sequence shown here is derived from an EMBL/GenBank/DDBJ whole genome shotgun (WGS) entry which is preliminary data.</text>
</comment>
<evidence type="ECO:0000313" key="1">
    <source>
        <dbReference type="EMBL" id="KAG0447176.1"/>
    </source>
</evidence>
<dbReference type="Proteomes" id="UP000639772">
    <property type="component" value="Unassembled WGS sequence"/>
</dbReference>
<dbReference type="EMBL" id="JADCNM010000485">
    <property type="protein sequence ID" value="KAG0447176.1"/>
    <property type="molecule type" value="Genomic_DNA"/>
</dbReference>
<dbReference type="PANTHER" id="PTHR36055:SF1">
    <property type="entry name" value="C2H2-LIKE ZINC FINGER PROTEIN"/>
    <property type="match status" value="1"/>
</dbReference>